<dbReference type="EMBL" id="JAXOVC010000002">
    <property type="protein sequence ID" value="KAK4505561.1"/>
    <property type="molecule type" value="Genomic_DNA"/>
</dbReference>
<dbReference type="SUPFAM" id="SSF53474">
    <property type="entry name" value="alpha/beta-Hydrolases"/>
    <property type="match status" value="1"/>
</dbReference>
<evidence type="ECO:0000313" key="4">
    <source>
        <dbReference type="Proteomes" id="UP001305779"/>
    </source>
</evidence>
<sequence>MATDNSNYGLNAAAPRTKSYEGRQCVPCSYVRASSTIRKRLVACCDGTFCSSDKGKENYATNITRLCRIIANTGLDEDKQPITQLVNYQSGVGTGWLTPLNKDLQAFGDGLTEKVCEQYNYLVNNYGPGDEIFIFGFSRGAYTARALASFICQIGLLSPGMMDYFAEIFNAYKRRDRKTEKDFRHMRWAQEYVRPGELGFDSDCRERWTRYEWIREWAHYHVEVKVVGVFDTVGSIGISGYVKQPGEDTGFHQSRLHPKIRHAFHALALDESRGNFPPTMFYLDQECIKAGVKLRQCWFPGYHGCVGGMSRAQDDRNSVDEIALAWMIDQLTKENLLQINKRALEYPILNRLASNVRPNDSKSPAPRSPQEANERRRIDWSDGKLIDTQKLGWHLASEVATHRWDYVRQPGQYYATERVNGKTYSLDYTYFDEMIHPCVWHRIKHRDYEPRSMPLDRWSRHRKSNGAGFEWVKYDRHGNPKIRIPEYVIPHIDVPDYGMQHWTSCLEARIAPGDYLYKLDQANGVIRGHTKRPRPVTHDSGYGGSVDEYLSVETIKITTSDPPASRGSAMEYFEGG</sequence>
<accession>A0ABR0EVA8</accession>
<dbReference type="InterPro" id="IPR018712">
    <property type="entry name" value="Tle1-like_cat"/>
</dbReference>
<organism evidence="3 4">
    <name type="scientific">Zasmidium cellare</name>
    <name type="common">Wine cellar mold</name>
    <name type="synonym">Racodium cellare</name>
    <dbReference type="NCBI Taxonomy" id="395010"/>
    <lineage>
        <taxon>Eukaryota</taxon>
        <taxon>Fungi</taxon>
        <taxon>Dikarya</taxon>
        <taxon>Ascomycota</taxon>
        <taxon>Pezizomycotina</taxon>
        <taxon>Dothideomycetes</taxon>
        <taxon>Dothideomycetidae</taxon>
        <taxon>Mycosphaerellales</taxon>
        <taxon>Mycosphaerellaceae</taxon>
        <taxon>Zasmidium</taxon>
    </lineage>
</organism>
<comment type="caution">
    <text evidence="3">The sequence shown here is derived from an EMBL/GenBank/DDBJ whole genome shotgun (WGS) entry which is preliminary data.</text>
</comment>
<feature type="domain" description="T6SS Phospholipase effector Tle1-like catalytic" evidence="2">
    <location>
        <begin position="39"/>
        <end position="330"/>
    </location>
</feature>
<evidence type="ECO:0000256" key="1">
    <source>
        <dbReference type="SAM" id="MobiDB-lite"/>
    </source>
</evidence>
<dbReference type="Pfam" id="PF09994">
    <property type="entry name" value="T6SS_Tle1-like_cat"/>
    <property type="match status" value="1"/>
</dbReference>
<dbReference type="PANTHER" id="PTHR33840:SF16">
    <property type="entry name" value="DUF2235 DOMAIN-CONTAINING PROTEIN"/>
    <property type="match status" value="1"/>
</dbReference>
<keyword evidence="4" id="KW-1185">Reference proteome</keyword>
<evidence type="ECO:0000259" key="2">
    <source>
        <dbReference type="Pfam" id="PF09994"/>
    </source>
</evidence>
<dbReference type="InterPro" id="IPR029058">
    <property type="entry name" value="AB_hydrolase_fold"/>
</dbReference>
<dbReference type="Proteomes" id="UP001305779">
    <property type="component" value="Unassembled WGS sequence"/>
</dbReference>
<feature type="region of interest" description="Disordered" evidence="1">
    <location>
        <begin position="355"/>
        <end position="378"/>
    </location>
</feature>
<gene>
    <name evidence="3" type="ORF">PRZ48_003524</name>
</gene>
<name>A0ABR0EVA8_ZASCE</name>
<dbReference type="PANTHER" id="PTHR33840">
    <property type="match status" value="1"/>
</dbReference>
<proteinExistence type="predicted"/>
<protein>
    <recommendedName>
        <fullName evidence="2">T6SS Phospholipase effector Tle1-like catalytic domain-containing protein</fullName>
    </recommendedName>
</protein>
<evidence type="ECO:0000313" key="3">
    <source>
        <dbReference type="EMBL" id="KAK4505561.1"/>
    </source>
</evidence>
<reference evidence="3 4" key="1">
    <citation type="journal article" date="2023" name="G3 (Bethesda)">
        <title>A chromosome-level genome assembly of Zasmidium syzygii isolated from banana leaves.</title>
        <authorList>
            <person name="van Westerhoven A.C."/>
            <person name="Mehrabi R."/>
            <person name="Talebi R."/>
            <person name="Steentjes M.B.F."/>
            <person name="Corcolon B."/>
            <person name="Chong P.A."/>
            <person name="Kema G.H.J."/>
            <person name="Seidl M.F."/>
        </authorList>
    </citation>
    <scope>NUCLEOTIDE SEQUENCE [LARGE SCALE GENOMIC DNA]</scope>
    <source>
        <strain evidence="3 4">P124</strain>
    </source>
</reference>